<dbReference type="SUPFAM" id="SSF140500">
    <property type="entry name" value="BAS1536-like"/>
    <property type="match status" value="1"/>
</dbReference>
<dbReference type="EMBL" id="FTMX01000009">
    <property type="protein sequence ID" value="SIS01238.1"/>
    <property type="molecule type" value="Genomic_DNA"/>
</dbReference>
<dbReference type="Gene3D" id="4.10.280.10">
    <property type="entry name" value="Helix-loop-helix DNA-binding domain"/>
    <property type="match status" value="1"/>
</dbReference>
<accession>A0A9X8RDJ2</accession>
<dbReference type="Proteomes" id="UP000185829">
    <property type="component" value="Unassembled WGS sequence"/>
</dbReference>
<comment type="caution">
    <text evidence="1">The sequence shown here is derived from an EMBL/GenBank/DDBJ whole genome shotgun (WGS) entry which is preliminary data.</text>
</comment>
<dbReference type="AlphaFoldDB" id="A0A9X8RDJ2"/>
<gene>
    <name evidence="1" type="ORF">SAMN05878482_10915</name>
</gene>
<protein>
    <submittedName>
        <fullName evidence="1">Spo0E like sporulation regulatory protein</fullName>
    </submittedName>
</protein>
<dbReference type="InterPro" id="IPR037208">
    <property type="entry name" value="Spo0E-like_sf"/>
</dbReference>
<dbReference type="InterPro" id="IPR036638">
    <property type="entry name" value="HLH_DNA-bd_sf"/>
</dbReference>
<proteinExistence type="predicted"/>
<dbReference type="InterPro" id="IPR018540">
    <property type="entry name" value="Spo0E-like"/>
</dbReference>
<sequence>MILRNALALRESIEVYRQSMSELAKRKGISDPHVIKISQQLDVKITILQKIINDTQSLSKAKSFYHDENKVESADTTHTSVTEIINIELEQSQ</sequence>
<evidence type="ECO:0000313" key="1">
    <source>
        <dbReference type="EMBL" id="SIS01238.1"/>
    </source>
</evidence>
<reference evidence="1 2" key="1">
    <citation type="submission" date="2017-01" db="EMBL/GenBank/DDBJ databases">
        <authorList>
            <person name="Varghese N."/>
            <person name="Submissions S."/>
        </authorList>
    </citation>
    <scope>NUCLEOTIDE SEQUENCE [LARGE SCALE GENOMIC DNA]</scope>
    <source>
        <strain evidence="1 2">RUG2-6</strain>
    </source>
</reference>
<dbReference type="Pfam" id="PF09388">
    <property type="entry name" value="SpoOE-like"/>
    <property type="match status" value="1"/>
</dbReference>
<dbReference type="GO" id="GO:0043937">
    <property type="term" value="P:regulation of sporulation"/>
    <property type="evidence" value="ECO:0007669"/>
    <property type="project" value="InterPro"/>
</dbReference>
<name>A0A9X8RDJ2_9BACI</name>
<organism evidence="1 2">
    <name type="scientific">Peribacillus simplex</name>
    <dbReference type="NCBI Taxonomy" id="1478"/>
    <lineage>
        <taxon>Bacteria</taxon>
        <taxon>Bacillati</taxon>
        <taxon>Bacillota</taxon>
        <taxon>Bacilli</taxon>
        <taxon>Bacillales</taxon>
        <taxon>Bacillaceae</taxon>
        <taxon>Peribacillus</taxon>
    </lineage>
</organism>
<evidence type="ECO:0000313" key="2">
    <source>
        <dbReference type="Proteomes" id="UP000185829"/>
    </source>
</evidence>
<dbReference type="RefSeq" id="WP_076371636.1">
    <property type="nucleotide sequence ID" value="NZ_FTMX01000009.1"/>
</dbReference>
<dbReference type="GO" id="GO:0046983">
    <property type="term" value="F:protein dimerization activity"/>
    <property type="evidence" value="ECO:0007669"/>
    <property type="project" value="InterPro"/>
</dbReference>